<feature type="region of interest" description="Disordered" evidence="1">
    <location>
        <begin position="266"/>
        <end position="285"/>
    </location>
</feature>
<dbReference type="Pfam" id="PF14616">
    <property type="entry name" value="Rua1_C"/>
    <property type="match status" value="1"/>
</dbReference>
<dbReference type="OrthoDB" id="4093102at2759"/>
<dbReference type="InterPro" id="IPR028012">
    <property type="entry name" value="Rua1_C"/>
</dbReference>
<feature type="compositionally biased region" description="Basic and acidic residues" evidence="1">
    <location>
        <begin position="54"/>
        <end position="70"/>
    </location>
</feature>
<accession>A0A1E4TFC8</accession>
<name>A0A1E4TFC8_9ASCO</name>
<dbReference type="PANTHER" id="PTHR28125">
    <property type="entry name" value="MEIOTIC EXPRESSION UP-REGULATED PROTEIN 26"/>
    <property type="match status" value="1"/>
</dbReference>
<evidence type="ECO:0000313" key="4">
    <source>
        <dbReference type="Proteomes" id="UP000095023"/>
    </source>
</evidence>
<protein>
    <recommendedName>
        <fullName evidence="2">Transcription regulator Rua1 C-terminal domain-containing protein</fullName>
    </recommendedName>
</protein>
<feature type="region of interest" description="Disordered" evidence="1">
    <location>
        <begin position="52"/>
        <end position="93"/>
    </location>
</feature>
<evidence type="ECO:0000313" key="3">
    <source>
        <dbReference type="EMBL" id="ODV90393.1"/>
    </source>
</evidence>
<keyword evidence="4" id="KW-1185">Reference proteome</keyword>
<dbReference type="AlphaFoldDB" id="A0A1E4TFC8"/>
<organism evidence="3 4">
    <name type="scientific">Tortispora caseinolytica NRRL Y-17796</name>
    <dbReference type="NCBI Taxonomy" id="767744"/>
    <lineage>
        <taxon>Eukaryota</taxon>
        <taxon>Fungi</taxon>
        <taxon>Dikarya</taxon>
        <taxon>Ascomycota</taxon>
        <taxon>Saccharomycotina</taxon>
        <taxon>Trigonopsidomycetes</taxon>
        <taxon>Trigonopsidales</taxon>
        <taxon>Trigonopsidaceae</taxon>
        <taxon>Tortispora</taxon>
    </lineage>
</organism>
<dbReference type="PANTHER" id="PTHR28125:SF3">
    <property type="entry name" value="TRANSCRIPTION REGULATOR RUA1 C-TERMINAL DOMAIN-CONTAINING PROTEIN"/>
    <property type="match status" value="1"/>
</dbReference>
<feature type="compositionally biased region" description="Low complexity" evidence="1">
    <location>
        <begin position="457"/>
        <end position="485"/>
    </location>
</feature>
<dbReference type="Proteomes" id="UP000095023">
    <property type="component" value="Unassembled WGS sequence"/>
</dbReference>
<dbReference type="EMBL" id="KV453842">
    <property type="protein sequence ID" value="ODV90393.1"/>
    <property type="molecule type" value="Genomic_DNA"/>
</dbReference>
<reference evidence="4" key="1">
    <citation type="submission" date="2016-02" db="EMBL/GenBank/DDBJ databases">
        <title>Comparative genomics of biotechnologically important yeasts.</title>
        <authorList>
            <consortium name="DOE Joint Genome Institute"/>
            <person name="Riley R."/>
            <person name="Haridas S."/>
            <person name="Wolfe K.H."/>
            <person name="Lopes M.R."/>
            <person name="Hittinger C.T."/>
            <person name="Goker M."/>
            <person name="Salamov A."/>
            <person name="Wisecaver J."/>
            <person name="Long T.M."/>
            <person name="Aerts A.L."/>
            <person name="Barry K."/>
            <person name="Choi C."/>
            <person name="Clum A."/>
            <person name="Coughlan A.Y."/>
            <person name="Deshpande S."/>
            <person name="Douglass A.P."/>
            <person name="Hanson S.J."/>
            <person name="Klenk H.-P."/>
            <person name="Labutti K."/>
            <person name="Lapidus A."/>
            <person name="Lindquist E."/>
            <person name="Lipzen A."/>
            <person name="Meier-Kolthoff J.P."/>
            <person name="Ohm R.A."/>
            <person name="Otillar R.P."/>
            <person name="Pangilinan J."/>
            <person name="Peng Y."/>
            <person name="Rokas A."/>
            <person name="Rosa C.A."/>
            <person name="Scheuner C."/>
            <person name="Sibirny A.A."/>
            <person name="Slot J.C."/>
            <person name="Stielow J.B."/>
            <person name="Sun H."/>
            <person name="Kurtzman C.P."/>
            <person name="Blackwell M."/>
            <person name="Jeffries T.W."/>
            <person name="Grigoriev I.V."/>
        </authorList>
    </citation>
    <scope>NUCLEOTIDE SEQUENCE [LARGE SCALE GENOMIC DNA]</scope>
    <source>
        <strain evidence="4">NRRL Y-17796</strain>
    </source>
</reference>
<feature type="region of interest" description="Disordered" evidence="1">
    <location>
        <begin position="105"/>
        <end position="140"/>
    </location>
</feature>
<sequence length="671" mass="75436">MGPDSCDDFGNFIDLQSDTNWDKYFHVDDLARILLDHTVPDAIGAKTAEYAKGGAEKEIEPEDMRPLKLDDNDDVGTLQGMASSTSLDSSSSTVSATSIASVTQAPSMSNGITEDVTPGHQPSLSPGLVDTMATDHSSQEFPTQLQNNQMGHYSLVHRVPLAARTMNTLAMCQTPNTRPMMGPPRRPGRDAAKVNKSVLHRVTQTINTNPNVRESGAGQGAEDVSLDVQLPDNQKMAELMQDYPSNYWEMDDPEHTQTGLYRNNEVQSSGEVHSVSQQHQPRQTSPNVATARNLQVRAHQSHPNTNVFRLHKLSNENYSEALMASEVFPATPETVGVPYGFAIDGQHIAGGERAMVTGLGIGDTGSIGSEQQFEEQQLQQLHTRRPRSYPSRNSGIVLAQEPRVDPMMASFALTESTVRQDGDWKLHAEPASYDSYEQLLREDDLFMMEHQSHLPRRSQSQREAQSQQTQQSQPQAQLQPLQVPQHSHSNSHDAAHLHSQQSQGEDFMNADEDKYILDMAERTRRLRVRISPQPYPEDFEVEDQSMIPIPQDLRGPDDKYGPLWVRGKGDRKEGWCDMCGKWLCVKNSAYWYDRNFHHGVSPFTRRYHYDPIRTKTVSSTDDSLLGYCGYCNSWCAISKRGDDKCTSWFRHADKCYRSHEQELSNEEVCNR</sequence>
<proteinExistence type="predicted"/>
<evidence type="ECO:0000259" key="2">
    <source>
        <dbReference type="Pfam" id="PF14616"/>
    </source>
</evidence>
<feature type="compositionally biased region" description="Low complexity" evidence="1">
    <location>
        <begin position="82"/>
        <end position="93"/>
    </location>
</feature>
<feature type="domain" description="Transcription regulator Rua1 C-terminal" evidence="2">
    <location>
        <begin position="557"/>
        <end position="655"/>
    </location>
</feature>
<evidence type="ECO:0000256" key="1">
    <source>
        <dbReference type="SAM" id="MobiDB-lite"/>
    </source>
</evidence>
<feature type="region of interest" description="Disordered" evidence="1">
    <location>
        <begin position="451"/>
        <end position="507"/>
    </location>
</feature>
<gene>
    <name evidence="3" type="ORF">CANCADRAFT_106048</name>
</gene>